<evidence type="ECO:0000313" key="1">
    <source>
        <dbReference type="EMBL" id="NIJ06518.1"/>
    </source>
</evidence>
<organism evidence="1 2">
    <name type="scientific">Sphingomonas vulcanisoli</name>
    <dbReference type="NCBI Taxonomy" id="1658060"/>
    <lineage>
        <taxon>Bacteria</taxon>
        <taxon>Pseudomonadati</taxon>
        <taxon>Pseudomonadota</taxon>
        <taxon>Alphaproteobacteria</taxon>
        <taxon>Sphingomonadales</taxon>
        <taxon>Sphingomonadaceae</taxon>
        <taxon>Sphingomonas</taxon>
    </lineage>
</organism>
<dbReference type="EMBL" id="JAAOZC010000001">
    <property type="protein sequence ID" value="NIJ06518.1"/>
    <property type="molecule type" value="Genomic_DNA"/>
</dbReference>
<proteinExistence type="predicted"/>
<protein>
    <submittedName>
        <fullName evidence="1">Uncharacterized protein</fullName>
    </submittedName>
</protein>
<name>A0ABX0TLY2_9SPHN</name>
<accession>A0ABX0TLY2</accession>
<evidence type="ECO:0000313" key="2">
    <source>
        <dbReference type="Proteomes" id="UP000727456"/>
    </source>
</evidence>
<keyword evidence="2" id="KW-1185">Reference proteome</keyword>
<gene>
    <name evidence="1" type="ORF">FHS31_000100</name>
</gene>
<dbReference type="RefSeq" id="WP_167071010.1">
    <property type="nucleotide sequence ID" value="NZ_JAAOZC010000001.1"/>
</dbReference>
<comment type="caution">
    <text evidence="1">The sequence shown here is derived from an EMBL/GenBank/DDBJ whole genome shotgun (WGS) entry which is preliminary data.</text>
</comment>
<reference evidence="1 2" key="1">
    <citation type="submission" date="2020-03" db="EMBL/GenBank/DDBJ databases">
        <title>Genomic Encyclopedia of Type Strains, Phase III (KMG-III): the genomes of soil and plant-associated and newly described type strains.</title>
        <authorList>
            <person name="Whitman W."/>
        </authorList>
    </citation>
    <scope>NUCLEOTIDE SEQUENCE [LARGE SCALE GENOMIC DNA]</scope>
    <source>
        <strain evidence="1 2">CECT 8804</strain>
    </source>
</reference>
<dbReference type="Proteomes" id="UP000727456">
    <property type="component" value="Unassembled WGS sequence"/>
</dbReference>
<sequence length="87" mass="9990">MDFDELLIRFFGTSDMSTLQEDQILAGVERLRLQFGLESDAGRRFAIWCLLYMLGAAPDLDVAFKDEADREAARDFMDMADEEDDED</sequence>